<protein>
    <submittedName>
        <fullName evidence="1">Uncharacterized protein</fullName>
    </submittedName>
</protein>
<gene>
    <name evidence="1" type="ORF">S01H4_36193</name>
</gene>
<dbReference type="AlphaFoldDB" id="X1CKF2"/>
<name>X1CKF2_9ZZZZ</name>
<dbReference type="EMBL" id="BART01019320">
    <property type="protein sequence ID" value="GAG84686.1"/>
    <property type="molecule type" value="Genomic_DNA"/>
</dbReference>
<accession>X1CKF2</accession>
<comment type="caution">
    <text evidence="1">The sequence shown here is derived from an EMBL/GenBank/DDBJ whole genome shotgun (WGS) entry which is preliminary data.</text>
</comment>
<proteinExistence type="predicted"/>
<sequence>MSIKSLESNESELGVYRQLQQTLDEMPNGFPSTKSGVEIRL</sequence>
<feature type="non-terminal residue" evidence="1">
    <location>
        <position position="41"/>
    </location>
</feature>
<reference evidence="1" key="1">
    <citation type="journal article" date="2014" name="Front. Microbiol.">
        <title>High frequency of phylogenetically diverse reductive dehalogenase-homologous genes in deep subseafloor sedimentary metagenomes.</title>
        <authorList>
            <person name="Kawai M."/>
            <person name="Futagami T."/>
            <person name="Toyoda A."/>
            <person name="Takaki Y."/>
            <person name="Nishi S."/>
            <person name="Hori S."/>
            <person name="Arai W."/>
            <person name="Tsubouchi T."/>
            <person name="Morono Y."/>
            <person name="Uchiyama I."/>
            <person name="Ito T."/>
            <person name="Fujiyama A."/>
            <person name="Inagaki F."/>
            <person name="Takami H."/>
        </authorList>
    </citation>
    <scope>NUCLEOTIDE SEQUENCE</scope>
    <source>
        <strain evidence="1">Expedition CK06-06</strain>
    </source>
</reference>
<organism evidence="1">
    <name type="scientific">marine sediment metagenome</name>
    <dbReference type="NCBI Taxonomy" id="412755"/>
    <lineage>
        <taxon>unclassified sequences</taxon>
        <taxon>metagenomes</taxon>
        <taxon>ecological metagenomes</taxon>
    </lineage>
</organism>
<evidence type="ECO:0000313" key="1">
    <source>
        <dbReference type="EMBL" id="GAG84686.1"/>
    </source>
</evidence>